<feature type="domain" description="GGDEF" evidence="3">
    <location>
        <begin position="266"/>
        <end position="399"/>
    </location>
</feature>
<dbReference type="CDD" id="cd01948">
    <property type="entry name" value="EAL"/>
    <property type="match status" value="1"/>
</dbReference>
<dbReference type="NCBIfam" id="TIGR00254">
    <property type="entry name" value="GGDEF"/>
    <property type="match status" value="1"/>
</dbReference>
<dbReference type="InterPro" id="IPR001633">
    <property type="entry name" value="EAL_dom"/>
</dbReference>
<keyword evidence="5" id="KW-1185">Reference proteome</keyword>
<dbReference type="SMART" id="SM00267">
    <property type="entry name" value="GGDEF"/>
    <property type="match status" value="1"/>
</dbReference>
<dbReference type="EMBL" id="JABAIK010000006">
    <property type="protein sequence ID" value="NLS12710.1"/>
    <property type="molecule type" value="Genomic_DNA"/>
</dbReference>
<sequence>MQTTASQSLAFIQAKTVFWLSITIGFLFSGYWLVRDLNQEQARVIARYQTQIQHSQAYAIAAASRHNEGLAKQFITQLMSDDSILAATLTDDSAQLLAHHKRPHAFAPPLYLWLSKQIFPDSSELKFPLNNAETPVGELTITVCAVTAAKQFVERNVGLLLKDFLHTMLLAFTLLGLFYWRLSRPIALLDSWVTTHQKKRTPMPLLLRDRRDELGRLAFSFDALCRARQTAESRLNALAYYDSLTGLANRSRLLQLLDERLEPLNEAGALLHLDIDRFKTINDSLGHPIGDELMRVIAYRINRWLTDSNVCARIGGDEFAVLLHRVTLAQAKTHAQTLLDLISQPYSIDNHQLYCSVSIGIAAFSPQAPSASIDLLRQADTALNRAKLAGKNCFASYEQSMQTQVDTFLETEKGLHLALAEHQLELYFQTQVNEAFQLVGMEALVRWHHPERGLLGPDQFMPIAEETGQILTIGQWIVERACQQMARWLDMDILPSSFQRLAINISPLQFNHRKFVDQFQEALNKAHLDGRWIELEITENLLLENVSNAARKMRQLKQFGVSLAIDDFGTGYSSLRYLKHLDLDVLKVDRSFVTGLHLNDSDQAIVDSIITTAKRLNLEIVAEGVEDILEMKALTQMGCERFQGFLFDTPQPVEFINQQLRSGKGHRHQDEPAMTHW</sequence>
<dbReference type="InterPro" id="IPR043128">
    <property type="entry name" value="Rev_trsase/Diguanyl_cyclase"/>
</dbReference>
<protein>
    <submittedName>
        <fullName evidence="4">EAL domain-containing protein</fullName>
    </submittedName>
</protein>
<keyword evidence="1" id="KW-0472">Membrane</keyword>
<feature type="transmembrane region" description="Helical" evidence="1">
    <location>
        <begin position="16"/>
        <end position="34"/>
    </location>
</feature>
<evidence type="ECO:0000313" key="5">
    <source>
        <dbReference type="Proteomes" id="UP000535589"/>
    </source>
</evidence>
<dbReference type="CDD" id="cd01949">
    <property type="entry name" value="GGDEF"/>
    <property type="match status" value="1"/>
</dbReference>
<dbReference type="Gene3D" id="3.30.70.270">
    <property type="match status" value="1"/>
</dbReference>
<dbReference type="PROSITE" id="PS50883">
    <property type="entry name" value="EAL"/>
    <property type="match status" value="1"/>
</dbReference>
<dbReference type="RefSeq" id="WP_168835812.1">
    <property type="nucleotide sequence ID" value="NZ_JABAIK010000006.1"/>
</dbReference>
<feature type="domain" description="EAL" evidence="2">
    <location>
        <begin position="408"/>
        <end position="664"/>
    </location>
</feature>
<dbReference type="Gene3D" id="3.20.20.450">
    <property type="entry name" value="EAL domain"/>
    <property type="match status" value="1"/>
</dbReference>
<evidence type="ECO:0000259" key="3">
    <source>
        <dbReference type="PROSITE" id="PS50887"/>
    </source>
</evidence>
<dbReference type="Pfam" id="PF00563">
    <property type="entry name" value="EAL"/>
    <property type="match status" value="1"/>
</dbReference>
<dbReference type="InterPro" id="IPR050706">
    <property type="entry name" value="Cyclic-di-GMP_PDE-like"/>
</dbReference>
<keyword evidence="1" id="KW-0812">Transmembrane</keyword>
<organism evidence="4 5">
    <name type="scientific">Vibrio agarilyticus</name>
    <dbReference type="NCBI Taxonomy" id="2726741"/>
    <lineage>
        <taxon>Bacteria</taxon>
        <taxon>Pseudomonadati</taxon>
        <taxon>Pseudomonadota</taxon>
        <taxon>Gammaproteobacteria</taxon>
        <taxon>Vibrionales</taxon>
        <taxon>Vibrionaceae</taxon>
        <taxon>Vibrio</taxon>
    </lineage>
</organism>
<dbReference type="SUPFAM" id="SSF55073">
    <property type="entry name" value="Nucleotide cyclase"/>
    <property type="match status" value="1"/>
</dbReference>
<dbReference type="InterPro" id="IPR000160">
    <property type="entry name" value="GGDEF_dom"/>
</dbReference>
<dbReference type="Proteomes" id="UP000535589">
    <property type="component" value="Unassembled WGS sequence"/>
</dbReference>
<reference evidence="4 5" key="1">
    <citation type="submission" date="2020-04" db="EMBL/GenBank/DDBJ databases">
        <title>Vibrio sp. SM6, a novel species isolated from seawater.</title>
        <authorList>
            <person name="Wang X."/>
        </authorList>
    </citation>
    <scope>NUCLEOTIDE SEQUENCE [LARGE SCALE GENOMIC DNA]</scope>
    <source>
        <strain evidence="4 5">SM6</strain>
    </source>
</reference>
<dbReference type="SMART" id="SM00052">
    <property type="entry name" value="EAL"/>
    <property type="match status" value="1"/>
</dbReference>
<dbReference type="PANTHER" id="PTHR33121:SF70">
    <property type="entry name" value="SIGNALING PROTEIN YKOW"/>
    <property type="match status" value="1"/>
</dbReference>
<accession>A0A7X8TPU2</accession>
<evidence type="ECO:0000259" key="2">
    <source>
        <dbReference type="PROSITE" id="PS50883"/>
    </source>
</evidence>
<dbReference type="SUPFAM" id="SSF141868">
    <property type="entry name" value="EAL domain-like"/>
    <property type="match status" value="1"/>
</dbReference>
<dbReference type="PANTHER" id="PTHR33121">
    <property type="entry name" value="CYCLIC DI-GMP PHOSPHODIESTERASE PDEF"/>
    <property type="match status" value="1"/>
</dbReference>
<dbReference type="AlphaFoldDB" id="A0A7X8TPU2"/>
<dbReference type="PROSITE" id="PS50887">
    <property type="entry name" value="GGDEF"/>
    <property type="match status" value="1"/>
</dbReference>
<feature type="transmembrane region" description="Helical" evidence="1">
    <location>
        <begin position="164"/>
        <end position="182"/>
    </location>
</feature>
<dbReference type="GO" id="GO:0071111">
    <property type="term" value="F:cyclic-guanylate-specific phosphodiesterase activity"/>
    <property type="evidence" value="ECO:0007669"/>
    <property type="project" value="InterPro"/>
</dbReference>
<dbReference type="InterPro" id="IPR035919">
    <property type="entry name" value="EAL_sf"/>
</dbReference>
<comment type="caution">
    <text evidence="4">The sequence shown here is derived from an EMBL/GenBank/DDBJ whole genome shotgun (WGS) entry which is preliminary data.</text>
</comment>
<dbReference type="InterPro" id="IPR029787">
    <property type="entry name" value="Nucleotide_cyclase"/>
</dbReference>
<name>A0A7X8TPU2_9VIBR</name>
<evidence type="ECO:0000313" key="4">
    <source>
        <dbReference type="EMBL" id="NLS12710.1"/>
    </source>
</evidence>
<proteinExistence type="predicted"/>
<gene>
    <name evidence="4" type="ORF">HGP28_07295</name>
</gene>
<evidence type="ECO:0000256" key="1">
    <source>
        <dbReference type="SAM" id="Phobius"/>
    </source>
</evidence>
<dbReference type="Pfam" id="PF00990">
    <property type="entry name" value="GGDEF"/>
    <property type="match status" value="1"/>
</dbReference>
<keyword evidence="1" id="KW-1133">Transmembrane helix</keyword>